<accession>A0A0A9CAD0</accession>
<reference evidence="2" key="2">
    <citation type="journal article" date="2015" name="Data Brief">
        <title>Shoot transcriptome of the giant reed, Arundo donax.</title>
        <authorList>
            <person name="Barrero R.A."/>
            <person name="Guerrero F.D."/>
            <person name="Moolhuijzen P."/>
            <person name="Goolsby J.A."/>
            <person name="Tidwell J."/>
            <person name="Bellgard S.E."/>
            <person name="Bellgard M.I."/>
        </authorList>
    </citation>
    <scope>NUCLEOTIDE SEQUENCE</scope>
    <source>
        <tissue evidence="2">Shoot tissue taken approximately 20 cm above the soil surface</tissue>
    </source>
</reference>
<organism evidence="2">
    <name type="scientific">Arundo donax</name>
    <name type="common">Giant reed</name>
    <name type="synonym">Donax arundinaceus</name>
    <dbReference type="NCBI Taxonomy" id="35708"/>
    <lineage>
        <taxon>Eukaryota</taxon>
        <taxon>Viridiplantae</taxon>
        <taxon>Streptophyta</taxon>
        <taxon>Embryophyta</taxon>
        <taxon>Tracheophyta</taxon>
        <taxon>Spermatophyta</taxon>
        <taxon>Magnoliopsida</taxon>
        <taxon>Liliopsida</taxon>
        <taxon>Poales</taxon>
        <taxon>Poaceae</taxon>
        <taxon>PACMAD clade</taxon>
        <taxon>Arundinoideae</taxon>
        <taxon>Arundineae</taxon>
        <taxon>Arundo</taxon>
    </lineage>
</organism>
<keyword evidence="1" id="KW-0732">Signal</keyword>
<evidence type="ECO:0000256" key="1">
    <source>
        <dbReference type="SAM" id="SignalP"/>
    </source>
</evidence>
<sequence length="45" mass="4866">MAMACLACQCLSLICILLSHFSIVTETRGPIQISGAQLMPWLSTL</sequence>
<name>A0A0A9CAD0_ARUDO</name>
<dbReference type="EMBL" id="GBRH01229433">
    <property type="protein sequence ID" value="JAD68462.1"/>
    <property type="molecule type" value="Transcribed_RNA"/>
</dbReference>
<feature type="signal peptide" evidence="1">
    <location>
        <begin position="1"/>
        <end position="27"/>
    </location>
</feature>
<protein>
    <submittedName>
        <fullName evidence="2">Uncharacterized protein</fullName>
    </submittedName>
</protein>
<feature type="chain" id="PRO_5002044411" evidence="1">
    <location>
        <begin position="28"/>
        <end position="45"/>
    </location>
</feature>
<dbReference type="AlphaFoldDB" id="A0A0A9CAD0"/>
<evidence type="ECO:0000313" key="2">
    <source>
        <dbReference type="EMBL" id="JAD68462.1"/>
    </source>
</evidence>
<proteinExistence type="predicted"/>
<reference evidence="2" key="1">
    <citation type="submission" date="2014-09" db="EMBL/GenBank/DDBJ databases">
        <authorList>
            <person name="Magalhaes I.L.F."/>
            <person name="Oliveira U."/>
            <person name="Santos F.R."/>
            <person name="Vidigal T.H.D.A."/>
            <person name="Brescovit A.D."/>
            <person name="Santos A.J."/>
        </authorList>
    </citation>
    <scope>NUCLEOTIDE SEQUENCE</scope>
    <source>
        <tissue evidence="2">Shoot tissue taken approximately 20 cm above the soil surface</tissue>
    </source>
</reference>